<evidence type="ECO:0000256" key="1">
    <source>
        <dbReference type="ARBA" id="ARBA00004651"/>
    </source>
</evidence>
<keyword evidence="3" id="KW-1003">Cell membrane</keyword>
<evidence type="ECO:0000256" key="10">
    <source>
        <dbReference type="SAM" id="Phobius"/>
    </source>
</evidence>
<evidence type="ECO:0000256" key="6">
    <source>
        <dbReference type="ARBA" id="ARBA00022989"/>
    </source>
</evidence>
<sequence>MNNIQNKKMKLFQNFFIVLILSLILLFVIRSFGPKQINYKKLQDQNIKIIFNKNECESIKDYEEFKKNIESNNNLDFAFKDNRVSIFFFGFDKKSKNIILEKLEKKPSENSKEAQQIINKVKNKIKEELETKDVFYFTEKLSPKEEKSQIQDFLTIKTGTNQKDFHDKYKKLNNSKLKIGKIKDNKIKIKENYSVKICDKYKKFITEEKSYNEIIKTKINKDNNEINVFNLEYGSENGEKKYLEIFVDDTGNLPIQWPNKIEWYFFLGWGYIWNVLVVFIGYFLYFFSFMFIGEGWFFGNLGLGIVLTTLLIRTLSWPIYTKASTFSMNMSLAQPEINKIQEKYALKKDRESMQKMQMEIFKVYRKHNFSIFGIFISFLQMPILIAIFRTLNRFRNPGGIFPVIESKTLFLGCINLGQETNNNIWLNLSKIVLSLIVGISMYILNKINLQKPSYLKKNVQILNNEQKMKQKNQEMTMKIVNYVMIIFMVINAFNDSALSLYWITGNLYTILQITMNRKKMEKKYNILKNKSF</sequence>
<dbReference type="InterPro" id="IPR028055">
    <property type="entry name" value="YidC/Oxa/ALB_C"/>
</dbReference>
<organism evidence="12 13">
    <name type="scientific">Candidatus Phytoplasma rubi</name>
    <dbReference type="NCBI Taxonomy" id="399025"/>
    <lineage>
        <taxon>Bacteria</taxon>
        <taxon>Bacillati</taxon>
        <taxon>Mycoplasmatota</taxon>
        <taxon>Mollicutes</taxon>
        <taxon>Acholeplasmatales</taxon>
        <taxon>Acholeplasmataceae</taxon>
        <taxon>Candidatus Phytoplasma</taxon>
        <taxon>16SrV (Elm yellows group)</taxon>
    </lineage>
</organism>
<dbReference type="InterPro" id="IPR001708">
    <property type="entry name" value="YidC/ALB3/OXA1/COX18"/>
</dbReference>
<dbReference type="Proteomes" id="UP001164727">
    <property type="component" value="Chromosome"/>
</dbReference>
<feature type="transmembrane region" description="Helical" evidence="10">
    <location>
        <begin position="12"/>
        <end position="33"/>
    </location>
</feature>
<feature type="transmembrane region" description="Helical" evidence="10">
    <location>
        <begin position="297"/>
        <end position="320"/>
    </location>
</feature>
<dbReference type="NCBIfam" id="TIGR03592">
    <property type="entry name" value="yidC_oxa1_cterm"/>
    <property type="match status" value="1"/>
</dbReference>
<evidence type="ECO:0000313" key="12">
    <source>
        <dbReference type="EMBL" id="WAN63652.1"/>
    </source>
</evidence>
<keyword evidence="2" id="KW-0813">Transport</keyword>
<feature type="transmembrane region" description="Helical" evidence="10">
    <location>
        <begin position="369"/>
        <end position="388"/>
    </location>
</feature>
<comment type="similarity">
    <text evidence="9">Belongs to the OXA1/ALB3/YidC family.</text>
</comment>
<dbReference type="PANTHER" id="PTHR12428">
    <property type="entry name" value="OXA1"/>
    <property type="match status" value="1"/>
</dbReference>
<evidence type="ECO:0000256" key="8">
    <source>
        <dbReference type="ARBA" id="ARBA00023186"/>
    </source>
</evidence>
<evidence type="ECO:0000313" key="13">
    <source>
        <dbReference type="Proteomes" id="UP001164727"/>
    </source>
</evidence>
<feature type="transmembrane region" description="Helical" evidence="10">
    <location>
        <begin position="263"/>
        <end position="285"/>
    </location>
</feature>
<dbReference type="PANTHER" id="PTHR12428:SF65">
    <property type="entry name" value="CYTOCHROME C OXIDASE ASSEMBLY PROTEIN COX18, MITOCHONDRIAL"/>
    <property type="match status" value="1"/>
</dbReference>
<proteinExistence type="inferred from homology"/>
<name>A0ABY7BUN8_9MOLU</name>
<evidence type="ECO:0000256" key="4">
    <source>
        <dbReference type="ARBA" id="ARBA00022692"/>
    </source>
</evidence>
<gene>
    <name evidence="12" type="primary">yidC</name>
    <name evidence="12" type="ORF">RS022_08560</name>
</gene>
<dbReference type="CDD" id="cd20070">
    <property type="entry name" value="5TM_YidC_Alb3"/>
    <property type="match status" value="1"/>
</dbReference>
<evidence type="ECO:0000259" key="11">
    <source>
        <dbReference type="Pfam" id="PF02096"/>
    </source>
</evidence>
<dbReference type="Pfam" id="PF02096">
    <property type="entry name" value="60KD_IMP"/>
    <property type="match status" value="1"/>
</dbReference>
<protein>
    <submittedName>
        <fullName evidence="12">YidC/Oxa1 family membrane protein insertase</fullName>
    </submittedName>
</protein>
<keyword evidence="4 9" id="KW-0812">Transmembrane</keyword>
<keyword evidence="8" id="KW-0143">Chaperone</keyword>
<dbReference type="RefSeq" id="WP_268849834.1">
    <property type="nucleotide sequence ID" value="NZ_CP114006.1"/>
</dbReference>
<accession>A0ABY7BUN8</accession>
<keyword evidence="7 10" id="KW-0472">Membrane</keyword>
<evidence type="ECO:0000256" key="3">
    <source>
        <dbReference type="ARBA" id="ARBA00022475"/>
    </source>
</evidence>
<feature type="transmembrane region" description="Helical" evidence="10">
    <location>
        <begin position="424"/>
        <end position="444"/>
    </location>
</feature>
<keyword evidence="6 10" id="KW-1133">Transmembrane helix</keyword>
<dbReference type="InterPro" id="IPR047196">
    <property type="entry name" value="YidC_ALB_C"/>
</dbReference>
<evidence type="ECO:0000256" key="9">
    <source>
        <dbReference type="RuleBase" id="RU003945"/>
    </source>
</evidence>
<keyword evidence="5" id="KW-0653">Protein transport</keyword>
<feature type="transmembrane region" description="Helical" evidence="10">
    <location>
        <begin position="475"/>
        <end position="493"/>
    </location>
</feature>
<comment type="subcellular location">
    <subcellularLocation>
        <location evidence="1">Cell membrane</location>
        <topology evidence="1">Multi-pass membrane protein</topology>
    </subcellularLocation>
    <subcellularLocation>
        <location evidence="9">Membrane</location>
        <topology evidence="9">Multi-pass membrane protein</topology>
    </subcellularLocation>
</comment>
<keyword evidence="13" id="KW-1185">Reference proteome</keyword>
<evidence type="ECO:0000256" key="2">
    <source>
        <dbReference type="ARBA" id="ARBA00022448"/>
    </source>
</evidence>
<dbReference type="EMBL" id="CP114006">
    <property type="protein sequence ID" value="WAN63652.1"/>
    <property type="molecule type" value="Genomic_DNA"/>
</dbReference>
<reference evidence="12 13" key="1">
    <citation type="journal article" date="2023" name="Microbiol. Resour. Announc.">
        <title>Complete Genome of 'Candidatus Phytoplasma rubi' RS, a Phytopathogenic Bacterium Associated with Rubus Stunt Disease.</title>
        <authorList>
            <person name="Duckeck D."/>
            <person name="Zubert C."/>
            <person name="Bohm J.W."/>
            <person name="Carminati G."/>
            <person name="Schneider B."/>
            <person name="Kube M."/>
        </authorList>
    </citation>
    <scope>NUCLEOTIDE SEQUENCE [LARGE SCALE GENOMIC DNA]</scope>
    <source>
        <strain evidence="12 13">RS</strain>
    </source>
</reference>
<feature type="domain" description="Membrane insertase YidC/Oxa/ALB C-terminal" evidence="11">
    <location>
        <begin position="302"/>
        <end position="515"/>
    </location>
</feature>
<evidence type="ECO:0000256" key="5">
    <source>
        <dbReference type="ARBA" id="ARBA00022927"/>
    </source>
</evidence>
<evidence type="ECO:0000256" key="7">
    <source>
        <dbReference type="ARBA" id="ARBA00023136"/>
    </source>
</evidence>